<keyword evidence="1 3" id="KW-0430">Lectin</keyword>
<dbReference type="Proteomes" id="UP000249218">
    <property type="component" value="Unassembled WGS sequence"/>
</dbReference>
<dbReference type="OrthoDB" id="6251307at2759"/>
<dbReference type="GO" id="GO:0030246">
    <property type="term" value="F:carbohydrate binding"/>
    <property type="evidence" value="ECO:0007669"/>
    <property type="project" value="UniProtKB-UniRule"/>
</dbReference>
<feature type="domain" description="Galectin" evidence="4">
    <location>
        <begin position="46"/>
        <end position="179"/>
    </location>
</feature>
<dbReference type="PROSITE" id="PS51304">
    <property type="entry name" value="GALECTIN"/>
    <property type="match status" value="1"/>
</dbReference>
<gene>
    <name evidence="5" type="primary">HaOG208479</name>
    <name evidence="5" type="ORF">B5X24_HaOG208479</name>
</gene>
<evidence type="ECO:0000313" key="5">
    <source>
        <dbReference type="EMBL" id="PZC73953.1"/>
    </source>
</evidence>
<keyword evidence="2" id="KW-0677">Repeat</keyword>
<evidence type="ECO:0000313" key="6">
    <source>
        <dbReference type="Proteomes" id="UP000249218"/>
    </source>
</evidence>
<dbReference type="PANTHER" id="PTHR11346">
    <property type="entry name" value="GALECTIN"/>
    <property type="match status" value="1"/>
</dbReference>
<evidence type="ECO:0000256" key="2">
    <source>
        <dbReference type="ARBA" id="ARBA00022737"/>
    </source>
</evidence>
<protein>
    <recommendedName>
        <fullName evidence="3">Galectin</fullName>
    </recommendedName>
</protein>
<dbReference type="SUPFAM" id="SSF49899">
    <property type="entry name" value="Concanavalin A-like lectins/glucanases"/>
    <property type="match status" value="1"/>
</dbReference>
<evidence type="ECO:0000256" key="3">
    <source>
        <dbReference type="RuleBase" id="RU102079"/>
    </source>
</evidence>
<reference evidence="5 6" key="1">
    <citation type="journal article" date="2017" name="BMC Biol.">
        <title>Genomic innovations, transcriptional plasticity and gene loss underlying the evolution and divergence of two highly polyphagous and invasive Helicoverpa pest species.</title>
        <authorList>
            <person name="Pearce S.L."/>
            <person name="Clarke D.F."/>
            <person name="East P.D."/>
            <person name="Elfekih S."/>
            <person name="Gordon K.H."/>
            <person name="Jermiin L.S."/>
            <person name="McGaughran A."/>
            <person name="Oakeshott J.G."/>
            <person name="Papanikolaou A."/>
            <person name="Perera O.P."/>
            <person name="Rane R.V."/>
            <person name="Richards S."/>
            <person name="Tay W.T."/>
            <person name="Walsh T.K."/>
            <person name="Anderson A."/>
            <person name="Anderson C.J."/>
            <person name="Asgari S."/>
            <person name="Board P.G."/>
            <person name="Bretschneider A."/>
            <person name="Campbell P.M."/>
            <person name="Chertemps T."/>
            <person name="Christeller J.T."/>
            <person name="Coppin C.W."/>
            <person name="Downes S.J."/>
            <person name="Duan G."/>
            <person name="Farnsworth C.A."/>
            <person name="Good R.T."/>
            <person name="Han L.B."/>
            <person name="Han Y.C."/>
            <person name="Hatje K."/>
            <person name="Horne I."/>
            <person name="Huang Y.P."/>
            <person name="Hughes D.S."/>
            <person name="Jacquin-Joly E."/>
            <person name="James W."/>
            <person name="Jhangiani S."/>
            <person name="Kollmar M."/>
            <person name="Kuwar S.S."/>
            <person name="Li S."/>
            <person name="Liu N.Y."/>
            <person name="Maibeche M.T."/>
            <person name="Miller J.R."/>
            <person name="Montagne N."/>
            <person name="Perry T."/>
            <person name="Qu J."/>
            <person name="Song S.V."/>
            <person name="Sutton G.G."/>
            <person name="Vogel H."/>
            <person name="Walenz B.P."/>
            <person name="Xu W."/>
            <person name="Zhang H.J."/>
            <person name="Zou Z."/>
            <person name="Batterham P."/>
            <person name="Edwards O.R."/>
            <person name="Feyereisen R."/>
            <person name="Gibbs R.A."/>
            <person name="Heckel D.G."/>
            <person name="McGrath A."/>
            <person name="Robin C."/>
            <person name="Scherer S.E."/>
            <person name="Worley K.C."/>
            <person name="Wu Y.D."/>
        </authorList>
    </citation>
    <scope>NUCLEOTIDE SEQUENCE [LARGE SCALE GENOMIC DNA]</scope>
    <source>
        <strain evidence="5">Harm_GR_Male_#8</strain>
        <tissue evidence="5">Whole organism</tissue>
    </source>
</reference>
<dbReference type="FunFam" id="2.60.120.200:FF:000124">
    <property type="entry name" value="Galectin-4"/>
    <property type="match status" value="1"/>
</dbReference>
<dbReference type="Pfam" id="PF00337">
    <property type="entry name" value="Gal-bind_lectin"/>
    <property type="match status" value="1"/>
</dbReference>
<evidence type="ECO:0000256" key="1">
    <source>
        <dbReference type="ARBA" id="ARBA00022734"/>
    </source>
</evidence>
<dbReference type="AlphaFoldDB" id="A0A2W1BQH3"/>
<keyword evidence="6" id="KW-1185">Reference proteome</keyword>
<dbReference type="InterPro" id="IPR044156">
    <property type="entry name" value="Galectin-like"/>
</dbReference>
<dbReference type="SMART" id="SM00276">
    <property type="entry name" value="GLECT"/>
    <property type="match status" value="1"/>
</dbReference>
<dbReference type="Gene3D" id="2.60.120.200">
    <property type="match status" value="1"/>
</dbReference>
<proteinExistence type="predicted"/>
<dbReference type="InterPro" id="IPR013320">
    <property type="entry name" value="ConA-like_dom_sf"/>
</dbReference>
<dbReference type="PANTHER" id="PTHR11346:SF147">
    <property type="entry name" value="GALECTIN"/>
    <property type="match status" value="1"/>
</dbReference>
<sequence>MYRILGCAALVHKRPTVSKILTLPYAANPQPEELFDHFPSKKSIKCLIKMPEGVYEGNTIIIKGSVPSNAIRFSINLQCGPSISMTDREDIAFHLNPRFNNNTVALNHLVDNEWGLEESFGGMPFSEGTFELEIVCDESAFKVNVQGKRFCEFTHRVPYTRIKALTVDGDVNITTYELLPKKEEVDISKISQVQDPEESIPTTVKNNV</sequence>
<organism evidence="5 6">
    <name type="scientific">Helicoverpa armigera</name>
    <name type="common">Cotton bollworm</name>
    <name type="synonym">Heliothis armigera</name>
    <dbReference type="NCBI Taxonomy" id="29058"/>
    <lineage>
        <taxon>Eukaryota</taxon>
        <taxon>Metazoa</taxon>
        <taxon>Ecdysozoa</taxon>
        <taxon>Arthropoda</taxon>
        <taxon>Hexapoda</taxon>
        <taxon>Insecta</taxon>
        <taxon>Pterygota</taxon>
        <taxon>Neoptera</taxon>
        <taxon>Endopterygota</taxon>
        <taxon>Lepidoptera</taxon>
        <taxon>Glossata</taxon>
        <taxon>Ditrysia</taxon>
        <taxon>Noctuoidea</taxon>
        <taxon>Noctuidae</taxon>
        <taxon>Heliothinae</taxon>
        <taxon>Helicoverpa</taxon>
    </lineage>
</organism>
<evidence type="ECO:0000259" key="4">
    <source>
        <dbReference type="PROSITE" id="PS51304"/>
    </source>
</evidence>
<dbReference type="InterPro" id="IPR001079">
    <property type="entry name" value="Galectin_CRD"/>
</dbReference>
<name>A0A2W1BQH3_HELAM</name>
<dbReference type="SMART" id="SM00908">
    <property type="entry name" value="Gal-bind_lectin"/>
    <property type="match status" value="1"/>
</dbReference>
<accession>A0A2W1BQH3</accession>
<dbReference type="CDD" id="cd00070">
    <property type="entry name" value="GLECT"/>
    <property type="match status" value="1"/>
</dbReference>
<dbReference type="EMBL" id="KZ150076">
    <property type="protein sequence ID" value="PZC73953.1"/>
    <property type="molecule type" value="Genomic_DNA"/>
</dbReference>